<proteinExistence type="predicted"/>
<sequence length="240" mass="28229">MAPTEQAKEIIQCLKSLADPIKANFLQGYFKTGKGEYGEGDKFLGVKVPEQRKIASQFWRDVTLDDLKELIQNPYHEVRLTAVFILVKKFQKSKSEEEKQAIVKFYTANKQFLNNWDLVDSSAHKILGPWLYNKDRILLYELAHSGQLWDQRIAVISTFYFIDNNNFLDSLKIAEILLQHPHDIIHKAVGWMIREIGKRDYHTALQFLRQHYKNMPRTMLRYAIEKFEPETRHGFLRGTI</sequence>
<reference evidence="1 2" key="1">
    <citation type="submission" date="2018-03" db="EMBL/GenBank/DDBJ databases">
        <title>Genomic Encyclopedia of Archaeal and Bacterial Type Strains, Phase II (KMG-II): from individual species to whole genera.</title>
        <authorList>
            <person name="Goeker M."/>
        </authorList>
    </citation>
    <scope>NUCLEOTIDE SEQUENCE [LARGE SCALE GENOMIC DNA]</scope>
    <source>
        <strain evidence="1 2">DSM 28057</strain>
    </source>
</reference>
<comment type="caution">
    <text evidence="1">The sequence shown here is derived from an EMBL/GenBank/DDBJ whole genome shotgun (WGS) entry which is preliminary data.</text>
</comment>
<dbReference type="EMBL" id="PYGF01000003">
    <property type="protein sequence ID" value="PSL05747.1"/>
    <property type="molecule type" value="Genomic_DNA"/>
</dbReference>
<accession>A0A2P8E8L7</accession>
<dbReference type="RefSeq" id="WP_106566791.1">
    <property type="nucleotide sequence ID" value="NZ_JAUVYL010000005.1"/>
</dbReference>
<organism evidence="1 2">
    <name type="scientific">Cecembia rubra</name>
    <dbReference type="NCBI Taxonomy" id="1485585"/>
    <lineage>
        <taxon>Bacteria</taxon>
        <taxon>Pseudomonadati</taxon>
        <taxon>Bacteroidota</taxon>
        <taxon>Cytophagia</taxon>
        <taxon>Cytophagales</taxon>
        <taxon>Cyclobacteriaceae</taxon>
        <taxon>Cecembia</taxon>
    </lineage>
</organism>
<name>A0A2P8E8L7_9BACT</name>
<evidence type="ECO:0000313" key="2">
    <source>
        <dbReference type="Proteomes" id="UP000240708"/>
    </source>
</evidence>
<dbReference type="Proteomes" id="UP000240708">
    <property type="component" value="Unassembled WGS sequence"/>
</dbReference>
<dbReference type="CDD" id="cd06561">
    <property type="entry name" value="AlkD_like"/>
    <property type="match status" value="1"/>
</dbReference>
<keyword evidence="2" id="KW-1185">Reference proteome</keyword>
<protein>
    <submittedName>
        <fullName evidence="1">3-methyladenine DNA glycosylase AlkD</fullName>
    </submittedName>
</protein>
<dbReference type="AlphaFoldDB" id="A0A2P8E8L7"/>
<dbReference type="InterPro" id="IPR016024">
    <property type="entry name" value="ARM-type_fold"/>
</dbReference>
<dbReference type="Pfam" id="PF08713">
    <property type="entry name" value="DNA_alkylation"/>
    <property type="match status" value="1"/>
</dbReference>
<dbReference type="SUPFAM" id="SSF48371">
    <property type="entry name" value="ARM repeat"/>
    <property type="match status" value="1"/>
</dbReference>
<dbReference type="OrthoDB" id="1117222at2"/>
<evidence type="ECO:0000313" key="1">
    <source>
        <dbReference type="EMBL" id="PSL05747.1"/>
    </source>
</evidence>
<dbReference type="PANTHER" id="PTHR34070:SF1">
    <property type="entry name" value="DNA ALKYLATION REPAIR PROTEIN"/>
    <property type="match status" value="1"/>
</dbReference>
<gene>
    <name evidence="1" type="ORF">CLV48_103262</name>
</gene>
<dbReference type="Gene3D" id="1.25.10.90">
    <property type="match status" value="1"/>
</dbReference>
<dbReference type="PANTHER" id="PTHR34070">
    <property type="entry name" value="ARMADILLO-TYPE FOLD"/>
    <property type="match status" value="1"/>
</dbReference>
<dbReference type="InterPro" id="IPR014825">
    <property type="entry name" value="DNA_alkylation"/>
</dbReference>